<proteinExistence type="predicted"/>
<dbReference type="PANTHER" id="PTHR38847">
    <property type="match status" value="1"/>
</dbReference>
<organism evidence="2 3">
    <name type="scientific">Streptomyces broussonetiae</name>
    <dbReference type="NCBI Taxonomy" id="2686304"/>
    <lineage>
        <taxon>Bacteria</taxon>
        <taxon>Bacillati</taxon>
        <taxon>Actinomycetota</taxon>
        <taxon>Actinomycetes</taxon>
        <taxon>Kitasatosporales</taxon>
        <taxon>Streptomycetaceae</taxon>
        <taxon>Streptomyces</taxon>
    </lineage>
</organism>
<evidence type="ECO:0000313" key="2">
    <source>
        <dbReference type="EMBL" id="QHA04687.1"/>
    </source>
</evidence>
<name>A0A6I6N8C3_9ACTN</name>
<accession>A0A6I6N8C3</accession>
<dbReference type="Proteomes" id="UP000436138">
    <property type="component" value="Chromosome"/>
</dbReference>
<feature type="signal peptide" evidence="1">
    <location>
        <begin position="1"/>
        <end position="25"/>
    </location>
</feature>
<dbReference type="EMBL" id="CP047020">
    <property type="protein sequence ID" value="QHA04687.1"/>
    <property type="molecule type" value="Genomic_DNA"/>
</dbReference>
<evidence type="ECO:0000256" key="1">
    <source>
        <dbReference type="SAM" id="SignalP"/>
    </source>
</evidence>
<dbReference type="InterPro" id="IPR025649">
    <property type="entry name" value="DUF4360"/>
</dbReference>
<keyword evidence="3" id="KW-1185">Reference proteome</keyword>
<dbReference type="Pfam" id="PF14273">
    <property type="entry name" value="DUF4360"/>
    <property type="match status" value="1"/>
</dbReference>
<dbReference type="KEGG" id="sbro:GQF42_16545"/>
<dbReference type="RefSeq" id="WP_158920613.1">
    <property type="nucleotide sequence ID" value="NZ_CP047020.1"/>
</dbReference>
<sequence length="211" mass="21830">MVLRVLAAAGVATSLFGSSAFGASAAPPPPPDRIVIDSVAADGTGCPPGTASVAISPDNTTFSVTYSNYLAQVGPGSAPTDSRKNCQLNLRVHVPGGLTYAIVSADYSGFASLAPGASGTQRASYHFEGNATTTKTHHFKGGFTNNWRTTDTVPVAALVFAPCGQERDLDINTELQVDPGTSSPSATSFMEMDSTNGTIKTVYHVALKRCQ</sequence>
<evidence type="ECO:0000313" key="3">
    <source>
        <dbReference type="Proteomes" id="UP000436138"/>
    </source>
</evidence>
<keyword evidence="1" id="KW-0732">Signal</keyword>
<reference evidence="2 3" key="1">
    <citation type="submission" date="2019-12" db="EMBL/GenBank/DDBJ databases">
        <title>Streptomyces sp. strain T44 isolated from rhizosphere soil of Broussonetia papyrifera.</title>
        <authorList>
            <person name="Mo P."/>
        </authorList>
    </citation>
    <scope>NUCLEOTIDE SEQUENCE [LARGE SCALE GENOMIC DNA]</scope>
    <source>
        <strain evidence="2 3">T44</strain>
    </source>
</reference>
<feature type="chain" id="PRO_5026231571" evidence="1">
    <location>
        <begin position="26"/>
        <end position="211"/>
    </location>
</feature>
<dbReference type="PANTHER" id="PTHR38847:SF1">
    <property type="entry name" value="PSEUDOURIDINE SYNTHASE RSUA_RLUA-LIKE DOMAIN-CONTAINING PROTEIN"/>
    <property type="match status" value="1"/>
</dbReference>
<gene>
    <name evidence="2" type="ORF">GQF42_16545</name>
</gene>
<protein>
    <submittedName>
        <fullName evidence="2">DUF4360 domain-containing protein</fullName>
    </submittedName>
</protein>
<dbReference type="AlphaFoldDB" id="A0A6I6N8C3"/>